<name>A0A444IW85_9BACT</name>
<dbReference type="Gene3D" id="3.30.70.1230">
    <property type="entry name" value="Nucleotide cyclase"/>
    <property type="match status" value="1"/>
</dbReference>
<keyword evidence="5" id="KW-1185">Reference proteome</keyword>
<dbReference type="InterPro" id="IPR011123">
    <property type="entry name" value="Y_Y_Y"/>
</dbReference>
<feature type="coiled-coil region" evidence="1">
    <location>
        <begin position="787"/>
        <end position="819"/>
    </location>
</feature>
<dbReference type="InterPro" id="IPR015943">
    <property type="entry name" value="WD40/YVTN_repeat-like_dom_sf"/>
</dbReference>
<dbReference type="Pfam" id="PF07495">
    <property type="entry name" value="Y_Y_Y"/>
    <property type="match status" value="1"/>
</dbReference>
<dbReference type="InterPro" id="IPR050697">
    <property type="entry name" value="Adenylyl/Guanylyl_Cyclase_3/4"/>
</dbReference>
<dbReference type="EMBL" id="MTKO01000082">
    <property type="protein sequence ID" value="RWX45123.1"/>
    <property type="molecule type" value="Genomic_DNA"/>
</dbReference>
<evidence type="ECO:0000313" key="4">
    <source>
        <dbReference type="EMBL" id="RWX45123.1"/>
    </source>
</evidence>
<dbReference type="PANTHER" id="PTHR43081:SF1">
    <property type="entry name" value="ADENYLATE CYCLASE, TERMINAL-DIFFERENTIATION SPECIFIC"/>
    <property type="match status" value="1"/>
</dbReference>
<feature type="domain" description="Guanylate cyclase" evidence="3">
    <location>
        <begin position="859"/>
        <end position="985"/>
    </location>
</feature>
<keyword evidence="1" id="KW-0175">Coiled coil</keyword>
<dbReference type="SMART" id="SM00044">
    <property type="entry name" value="CYCc"/>
    <property type="match status" value="1"/>
</dbReference>
<reference evidence="4 5" key="1">
    <citation type="submission" date="2017-01" db="EMBL/GenBank/DDBJ databases">
        <title>The cable genome- insights into the physiology and evolution of filamentous bacteria capable of sulfide oxidation via long distance electron transfer.</title>
        <authorList>
            <person name="Schreiber L."/>
            <person name="Bjerg J.T."/>
            <person name="Boggild A."/>
            <person name="Van De Vossenberg J."/>
            <person name="Meysman F."/>
            <person name="Nielsen L.P."/>
            <person name="Schramm A."/>
            <person name="Kjeldsen K.U."/>
        </authorList>
    </citation>
    <scope>NUCLEOTIDE SEQUENCE [LARGE SCALE GENOMIC DNA]</scope>
    <source>
        <strain evidence="4">MCF</strain>
    </source>
</reference>
<keyword evidence="2" id="KW-0472">Membrane</keyword>
<dbReference type="Pfam" id="PF07494">
    <property type="entry name" value="Reg_prop"/>
    <property type="match status" value="4"/>
</dbReference>
<dbReference type="Pfam" id="PF00211">
    <property type="entry name" value="Guanylate_cyc"/>
    <property type="match status" value="1"/>
</dbReference>
<accession>A0A444IW85</accession>
<evidence type="ECO:0000256" key="1">
    <source>
        <dbReference type="SAM" id="Coils"/>
    </source>
</evidence>
<dbReference type="InterPro" id="IPR013783">
    <property type="entry name" value="Ig-like_fold"/>
</dbReference>
<dbReference type="PROSITE" id="PS50125">
    <property type="entry name" value="GUANYLATE_CYCLASE_2"/>
    <property type="match status" value="1"/>
</dbReference>
<gene>
    <name evidence="4" type="ORF">H206_01053</name>
</gene>
<dbReference type="SUPFAM" id="SSF55073">
    <property type="entry name" value="Nucleotide cyclase"/>
    <property type="match status" value="1"/>
</dbReference>
<keyword evidence="2" id="KW-1133">Transmembrane helix</keyword>
<evidence type="ECO:0000313" key="5">
    <source>
        <dbReference type="Proteomes" id="UP000287853"/>
    </source>
</evidence>
<comment type="caution">
    <text evidence="4">The sequence shown here is derived from an EMBL/GenBank/DDBJ whole genome shotgun (WGS) entry which is preliminary data.</text>
</comment>
<dbReference type="PANTHER" id="PTHR43081">
    <property type="entry name" value="ADENYLATE CYCLASE, TERMINAL-DIFFERENTIATION SPECIFIC-RELATED"/>
    <property type="match status" value="1"/>
</dbReference>
<evidence type="ECO:0000256" key="2">
    <source>
        <dbReference type="SAM" id="Phobius"/>
    </source>
</evidence>
<protein>
    <submittedName>
        <fullName evidence="4">Ligand-binding sensor domain-containing protein</fullName>
    </submittedName>
</protein>
<feature type="transmembrane region" description="Helical" evidence="2">
    <location>
        <begin position="765"/>
        <end position="786"/>
    </location>
</feature>
<proteinExistence type="predicted"/>
<dbReference type="InterPro" id="IPR001054">
    <property type="entry name" value="A/G_cyclase"/>
</dbReference>
<keyword evidence="2" id="KW-0812">Transmembrane</keyword>
<dbReference type="GO" id="GO:0035556">
    <property type="term" value="P:intracellular signal transduction"/>
    <property type="evidence" value="ECO:0007669"/>
    <property type="project" value="InterPro"/>
</dbReference>
<dbReference type="CDD" id="cd07302">
    <property type="entry name" value="CHD"/>
    <property type="match status" value="1"/>
</dbReference>
<dbReference type="Proteomes" id="UP000287853">
    <property type="component" value="Unassembled WGS sequence"/>
</dbReference>
<dbReference type="Gene3D" id="2.60.40.10">
    <property type="entry name" value="Immunoglobulins"/>
    <property type="match status" value="1"/>
</dbReference>
<dbReference type="GO" id="GO:0006171">
    <property type="term" value="P:cAMP biosynthetic process"/>
    <property type="evidence" value="ECO:0007669"/>
    <property type="project" value="TreeGrafter"/>
</dbReference>
<organism evidence="4 5">
    <name type="scientific">Candidatus Electrothrix aarhusensis</name>
    <dbReference type="NCBI Taxonomy" id="1859131"/>
    <lineage>
        <taxon>Bacteria</taxon>
        <taxon>Pseudomonadati</taxon>
        <taxon>Thermodesulfobacteriota</taxon>
        <taxon>Desulfobulbia</taxon>
        <taxon>Desulfobulbales</taxon>
        <taxon>Desulfobulbaceae</taxon>
        <taxon>Candidatus Electrothrix</taxon>
    </lineage>
</organism>
<dbReference type="Gene3D" id="2.130.10.10">
    <property type="entry name" value="YVTN repeat-like/Quinoprotein amine dehydrogenase"/>
    <property type="match status" value="3"/>
</dbReference>
<evidence type="ECO:0000259" key="3">
    <source>
        <dbReference type="PROSITE" id="PS50125"/>
    </source>
</evidence>
<dbReference type="AlphaFoldDB" id="A0A444IW85"/>
<dbReference type="InterPro" id="IPR011110">
    <property type="entry name" value="Reg_prop"/>
</dbReference>
<dbReference type="GO" id="GO:0004016">
    <property type="term" value="F:adenylate cyclase activity"/>
    <property type="evidence" value="ECO:0007669"/>
    <property type="project" value="UniProtKB-ARBA"/>
</dbReference>
<sequence length="1112" mass="126338">MKLITFFMLLLLCEVVFFFPQSGLHAQSLNPNIHISQYLHKSFVHDERIKSVLDITQDDDGFLWLATYTGLVRFDGEEFVHYNRTTRDDFPASAVRSLLKDSRGRLWIGTNDDGLFLYHNDRFKSFTVHDGLPDNSVRILFEDRDGGLWIGTTSGVAYFDGKNFKRFPSLDVSGNKLVNFICQDSSGALWVGMKRAGAVYIFDKKLEKFVLYDGELARLVKKTVLEFMVKDSEGDGLWAITSDALISVKDNKVVKVFNLNKEVQTSRKISNTRIYQDNSGALWLTGDSGLFRFYKEKFDFFSNADGLSDDIVFATYQDKEGNFWVGTRPGIDQFSEAKFINYSSSEGMLGDTVNAVLEDRPGEFLVATNQGLNLVRPRLNTVEKFSDQRLKIRIRHLYKDSFDRIWVSTYGNGLLVLENREIIQQLKVRDGLVSDKVRLVLEDQEHNVWVGTTSGLSVINQQGDITNHTTKTDSGLTNDFILSLYEDNGGRIWIGTDGGGLHIYEQGRINRRYATDKRLSGNVIFRFYQEPEGGMWVASNNGIFIIRGDDIYTVSSRQGLLADSIFEITADSKDRLWMTSTLGVFYVHQQDLEEVIQGRKDKFPIVFFDKHSGFKENPTATAWMDVCAEGKLWIPTHGGVAVIDPENIPINEILPKTIILSSNINTVGKKNSEGVLFIPPDTNRVNFYFAVLSFVSPEKNLLQFKLDGFDKDWSSPSNRREVSYTNLPTGPYSFKVKGMNNDGISSSDEAVLRFYRVPYYYETSWFRFLVIITGVFLVVLTGGFIYRHRVKKLNEELKHRKLQLELERKATEAERLAKEHVIQLSESYSRFVPHIFFNFLGKESILDVKLGDQVEKELTVLFADIRDFTSLSENMTPKETFDFINSYLGQMGPIVYQSEGFVDKYIGDAIMALFPTAQQALHAAIQMNTTLLIEQSQKRIKNHQMPVKIGIGINTGNLMLGTVGQMNRMDGTVISDAVNLAARLESLTSYYGVNILFSEDTYLGLTDPDLYQVRLLDNVAVKGKKKPVRVFEALDGLPEPVRSLKVQSTPAFEEAINHFRSGELVQAKKIFQDCLQKCPEDRASDIYIQRCEHYLHVGIGEGWDGVNSLEFK</sequence>
<dbReference type="SUPFAM" id="SSF63829">
    <property type="entry name" value="Calcium-dependent phosphotriesterase"/>
    <property type="match status" value="3"/>
</dbReference>
<dbReference type="InterPro" id="IPR029787">
    <property type="entry name" value="Nucleotide_cyclase"/>
</dbReference>